<dbReference type="Proteomes" id="UP000182114">
    <property type="component" value="Unassembled WGS sequence"/>
</dbReference>
<keyword evidence="2" id="KW-1185">Reference proteome</keyword>
<proteinExistence type="predicted"/>
<protein>
    <submittedName>
        <fullName evidence="1">Uncharacterized protein</fullName>
    </submittedName>
</protein>
<dbReference type="RefSeq" id="WP_074539544.1">
    <property type="nucleotide sequence ID" value="NZ_FNBD01000022.1"/>
</dbReference>
<gene>
    <name evidence="1" type="ORF">SAMN04487992_12215</name>
</gene>
<reference evidence="2" key="1">
    <citation type="submission" date="2016-10" db="EMBL/GenBank/DDBJ databases">
        <authorList>
            <person name="Varghese N."/>
            <person name="Submissions S."/>
        </authorList>
    </citation>
    <scope>NUCLEOTIDE SEQUENCE [LARGE SCALE GENOMIC DNA]</scope>
    <source>
        <strain evidence="2">DSM 24729</strain>
    </source>
</reference>
<evidence type="ECO:0000313" key="2">
    <source>
        <dbReference type="Proteomes" id="UP000182114"/>
    </source>
</evidence>
<accession>A0A1G7LVH5</accession>
<dbReference type="AlphaFoldDB" id="A0A1G7LVH5"/>
<evidence type="ECO:0000313" key="1">
    <source>
        <dbReference type="EMBL" id="SDF53517.1"/>
    </source>
</evidence>
<dbReference type="Pfam" id="PF17642">
    <property type="entry name" value="TssD"/>
    <property type="match status" value="1"/>
</dbReference>
<name>A0A1G7LVH5_9FLAO</name>
<sequence>MAFLAKLFINGEQRNVLNGTYVYHQLLDARGKPKAKVEGGQLNFVVESTGDDSLFHLWMLDDYQMYDGYIRFFKRDGLSKLFDFEFANCYCVGLREQFSATGHDPLKMELTITPGIQRVRDVIFEKVWNPSNPFVEAPVVKEDLEPKILSCRYTDSEGNVVEELYEDKLILEIRTENCIGKLVDIDLSDDDYDFKYNGVHLDNDILEDLLITSDLQKVELEIFEEED</sequence>
<dbReference type="GO" id="GO:0033104">
    <property type="term" value="C:type VI protein secretion system complex"/>
    <property type="evidence" value="ECO:0007669"/>
    <property type="project" value="InterPro"/>
</dbReference>
<dbReference type="InterPro" id="IPR041408">
    <property type="entry name" value="Hcp_Tssd"/>
</dbReference>
<dbReference type="EMBL" id="FNBD01000022">
    <property type="protein sequence ID" value="SDF53517.1"/>
    <property type="molecule type" value="Genomic_DNA"/>
</dbReference>
<organism evidence="1 2">
    <name type="scientific">Cellulophaga baltica</name>
    <dbReference type="NCBI Taxonomy" id="76594"/>
    <lineage>
        <taxon>Bacteria</taxon>
        <taxon>Pseudomonadati</taxon>
        <taxon>Bacteroidota</taxon>
        <taxon>Flavobacteriia</taxon>
        <taxon>Flavobacteriales</taxon>
        <taxon>Flavobacteriaceae</taxon>
        <taxon>Cellulophaga</taxon>
    </lineage>
</organism>
<dbReference type="eggNOG" id="ENOG50340CV">
    <property type="taxonomic scope" value="Bacteria"/>
</dbReference>